<dbReference type="PATRIC" id="fig|1410657.5.peg.1325"/>
<evidence type="ECO:0000256" key="3">
    <source>
        <dbReference type="ARBA" id="ARBA00022692"/>
    </source>
</evidence>
<dbReference type="Proteomes" id="UP000051841">
    <property type="component" value="Unassembled WGS sequence"/>
</dbReference>
<dbReference type="InterPro" id="IPR015867">
    <property type="entry name" value="N-reg_PII/ATP_PRibTrfase_C"/>
</dbReference>
<dbReference type="CDD" id="cd16380">
    <property type="entry name" value="YitT_C"/>
    <property type="match status" value="1"/>
</dbReference>
<evidence type="ECO:0000313" key="8">
    <source>
        <dbReference type="EMBL" id="KRN47993.1"/>
    </source>
</evidence>
<dbReference type="GO" id="GO:0005886">
    <property type="term" value="C:plasma membrane"/>
    <property type="evidence" value="ECO:0007669"/>
    <property type="project" value="UniProtKB-SubCell"/>
</dbReference>
<feature type="domain" description="DUF2179" evidence="7">
    <location>
        <begin position="217"/>
        <end position="270"/>
    </location>
</feature>
<comment type="subcellular location">
    <subcellularLocation>
        <location evidence="1">Cell membrane</location>
        <topology evidence="1">Multi-pass membrane protein</topology>
    </subcellularLocation>
</comment>
<dbReference type="EMBL" id="JQBL01000032">
    <property type="protein sequence ID" value="KRN47993.1"/>
    <property type="molecule type" value="Genomic_DNA"/>
</dbReference>
<keyword evidence="4 6" id="KW-1133">Transmembrane helix</keyword>
<feature type="transmembrane region" description="Helical" evidence="6">
    <location>
        <begin position="7"/>
        <end position="26"/>
    </location>
</feature>
<feature type="transmembrane region" description="Helical" evidence="6">
    <location>
        <begin position="46"/>
        <end position="69"/>
    </location>
</feature>
<comment type="caution">
    <text evidence="8">The sequence shown here is derived from an EMBL/GenBank/DDBJ whole genome shotgun (WGS) entry which is preliminary data.</text>
</comment>
<dbReference type="PANTHER" id="PTHR33545:SF5">
    <property type="entry name" value="UPF0750 MEMBRANE PROTEIN YITT"/>
    <property type="match status" value="1"/>
</dbReference>
<proteinExistence type="predicted"/>
<dbReference type="InterPro" id="IPR019264">
    <property type="entry name" value="DUF2179"/>
</dbReference>
<dbReference type="InterPro" id="IPR003740">
    <property type="entry name" value="YitT"/>
</dbReference>
<keyword evidence="5 6" id="KW-0472">Membrane</keyword>
<protein>
    <recommendedName>
        <fullName evidence="7">DUF2179 domain-containing protein</fullName>
    </recommendedName>
</protein>
<dbReference type="PANTHER" id="PTHR33545">
    <property type="entry name" value="UPF0750 MEMBRANE PROTEIN YITT-RELATED"/>
    <property type="match status" value="1"/>
</dbReference>
<evidence type="ECO:0000256" key="1">
    <source>
        <dbReference type="ARBA" id="ARBA00004651"/>
    </source>
</evidence>
<sequence length="282" mass="31326">MKKTLSYLEIISGLVLTAAAFGFIIVPQSFSAGGVTGLSILVHRIVPLSLSLILLFFNIIIFILGWIFVGKEFIFKTLMSSFLFPFILDFFSHFNYLQELQKDPLLSAILAGLLLGCGSGLVLRGNGSSGGFDVIGVILHKYFHTPVSLPMYILDSTVILLQGNDIMHLLYGLIVIFLCSYIINKVLSFGKAHSKIMIFSHQSDKIKKMLLTEYDAGLTLLKGESGYYEEDMNIIVTITSYDKITQIKKAVYNIDPFAFVVIEDVHSVLGKGYTISREKDPS</sequence>
<dbReference type="RefSeq" id="WP_031589675.1">
    <property type="nucleotide sequence ID" value="NZ_JNKN01000034.1"/>
</dbReference>
<evidence type="ECO:0000256" key="5">
    <source>
        <dbReference type="ARBA" id="ARBA00023136"/>
    </source>
</evidence>
<dbReference type="PIRSF" id="PIRSF006483">
    <property type="entry name" value="Membrane_protein_YitT"/>
    <property type="match status" value="1"/>
</dbReference>
<evidence type="ECO:0000313" key="9">
    <source>
        <dbReference type="Proteomes" id="UP000051841"/>
    </source>
</evidence>
<evidence type="ECO:0000256" key="2">
    <source>
        <dbReference type="ARBA" id="ARBA00022475"/>
    </source>
</evidence>
<dbReference type="AlphaFoldDB" id="A0A0R2H504"/>
<dbReference type="Pfam" id="PF10035">
    <property type="entry name" value="DUF2179"/>
    <property type="match status" value="1"/>
</dbReference>
<dbReference type="InterPro" id="IPR051461">
    <property type="entry name" value="UPF0750_membrane"/>
</dbReference>
<dbReference type="Pfam" id="PF02588">
    <property type="entry name" value="YitT_membrane"/>
    <property type="match status" value="1"/>
</dbReference>
<keyword evidence="2" id="KW-1003">Cell membrane</keyword>
<evidence type="ECO:0000256" key="6">
    <source>
        <dbReference type="SAM" id="Phobius"/>
    </source>
</evidence>
<gene>
    <name evidence="8" type="ORF">IV49_GL001284</name>
</gene>
<name>A0A0R2H504_9FIRM</name>
<feature type="transmembrane region" description="Helical" evidence="6">
    <location>
        <begin position="166"/>
        <end position="187"/>
    </location>
</feature>
<accession>A0A0R2H504</accession>
<feature type="transmembrane region" description="Helical" evidence="6">
    <location>
        <begin position="104"/>
        <end position="123"/>
    </location>
</feature>
<evidence type="ECO:0000256" key="4">
    <source>
        <dbReference type="ARBA" id="ARBA00022989"/>
    </source>
</evidence>
<dbReference type="Gene3D" id="3.30.70.120">
    <property type="match status" value="1"/>
</dbReference>
<keyword evidence="3 6" id="KW-0812">Transmembrane</keyword>
<evidence type="ECO:0000259" key="7">
    <source>
        <dbReference type="Pfam" id="PF10035"/>
    </source>
</evidence>
<organism evidence="8 9">
    <name type="scientific">Kandleria vitulina DSM 20405</name>
    <dbReference type="NCBI Taxonomy" id="1410657"/>
    <lineage>
        <taxon>Bacteria</taxon>
        <taxon>Bacillati</taxon>
        <taxon>Bacillota</taxon>
        <taxon>Erysipelotrichia</taxon>
        <taxon>Erysipelotrichales</taxon>
        <taxon>Coprobacillaceae</taxon>
        <taxon>Kandleria</taxon>
    </lineage>
</organism>
<keyword evidence="9" id="KW-1185">Reference proteome</keyword>
<reference evidence="8 9" key="1">
    <citation type="journal article" date="2015" name="Genome Announc.">
        <title>Expanding the biotechnology potential of lactobacilli through comparative genomics of 213 strains and associated genera.</title>
        <authorList>
            <person name="Sun Z."/>
            <person name="Harris H.M."/>
            <person name="McCann A."/>
            <person name="Guo C."/>
            <person name="Argimon S."/>
            <person name="Zhang W."/>
            <person name="Yang X."/>
            <person name="Jeffery I.B."/>
            <person name="Cooney J.C."/>
            <person name="Kagawa T.F."/>
            <person name="Liu W."/>
            <person name="Song Y."/>
            <person name="Salvetti E."/>
            <person name="Wrobel A."/>
            <person name="Rasinkangas P."/>
            <person name="Parkhill J."/>
            <person name="Rea M.C."/>
            <person name="O'Sullivan O."/>
            <person name="Ritari J."/>
            <person name="Douillard F.P."/>
            <person name="Paul Ross R."/>
            <person name="Yang R."/>
            <person name="Briner A.E."/>
            <person name="Felis G.E."/>
            <person name="de Vos W.M."/>
            <person name="Barrangou R."/>
            <person name="Klaenhammer T.R."/>
            <person name="Caufield P.W."/>
            <person name="Cui Y."/>
            <person name="Zhang H."/>
            <person name="O'Toole P.W."/>
        </authorList>
    </citation>
    <scope>NUCLEOTIDE SEQUENCE [LARGE SCALE GENOMIC DNA]</scope>
    <source>
        <strain evidence="8 9">DSM 20405</strain>
    </source>
</reference>